<proteinExistence type="predicted"/>
<evidence type="ECO:0000313" key="1">
    <source>
        <dbReference type="EMBL" id="ARN20579.1"/>
    </source>
</evidence>
<sequence length="236" mass="24947">MSRFTLSTVLLSCLLVPAAGHAQVVDPSKPVFTATTVHPVGTTDLVPEPPAAGRPARPMDVVARGRTPRAHAQELADVFRLACLESRGDAIAVADWALNHGFTPVAVPPDEALTKDMKNATAYARELDAADSLMLVVGDSPAVCSAISKQAIDGPRLRDKVQQLATAWEGGLKAPRPVMSTDINGRKGEDDDVRMVSYRFAGAGGEDTMFVVAPRAVGGRMSLLTLRMADASPPPR</sequence>
<dbReference type="RefSeq" id="WP_085750856.1">
    <property type="nucleotide sequence ID" value="NZ_BSPR01000023.1"/>
</dbReference>
<reference evidence="1 2" key="1">
    <citation type="submission" date="2016-04" db="EMBL/GenBank/DDBJ databases">
        <title>Complete genome sequence of natural rubber-degrading, novel Gram-negative bacterium, Rhizobacter gummiphilus strain NS21.</title>
        <authorList>
            <person name="Tabata M."/>
            <person name="Kasai D."/>
            <person name="Fukuda M."/>
        </authorList>
    </citation>
    <scope>NUCLEOTIDE SEQUENCE [LARGE SCALE GENOMIC DNA]</scope>
    <source>
        <strain evidence="1 2">NS21</strain>
    </source>
</reference>
<dbReference type="AlphaFoldDB" id="A0A1W6L8C8"/>
<keyword evidence="2" id="KW-1185">Reference proteome</keyword>
<dbReference type="STRING" id="946333.A4W93_12115"/>
<dbReference type="OrthoDB" id="9995711at2"/>
<dbReference type="EMBL" id="CP015118">
    <property type="protein sequence ID" value="ARN20579.1"/>
    <property type="molecule type" value="Genomic_DNA"/>
</dbReference>
<name>A0A1W6L8C8_9BURK</name>
<dbReference type="Proteomes" id="UP000193427">
    <property type="component" value="Chromosome"/>
</dbReference>
<evidence type="ECO:0000313" key="2">
    <source>
        <dbReference type="Proteomes" id="UP000193427"/>
    </source>
</evidence>
<organism evidence="1 2">
    <name type="scientific">Piscinibacter gummiphilus</name>
    <dbReference type="NCBI Taxonomy" id="946333"/>
    <lineage>
        <taxon>Bacteria</taxon>
        <taxon>Pseudomonadati</taxon>
        <taxon>Pseudomonadota</taxon>
        <taxon>Betaproteobacteria</taxon>
        <taxon>Burkholderiales</taxon>
        <taxon>Sphaerotilaceae</taxon>
        <taxon>Piscinibacter</taxon>
    </lineage>
</organism>
<accession>A0A1W6L8C8</accession>
<dbReference type="KEGG" id="rgu:A4W93_12115"/>
<protein>
    <submittedName>
        <fullName evidence="1">Uncharacterized protein</fullName>
    </submittedName>
</protein>
<gene>
    <name evidence="1" type="ORF">A4W93_12115</name>
</gene>